<organism evidence="1 2">
    <name type="scientific">Pseudoduganella armeniaca</name>
    <dbReference type="NCBI Taxonomy" id="2072590"/>
    <lineage>
        <taxon>Bacteria</taxon>
        <taxon>Pseudomonadati</taxon>
        <taxon>Pseudomonadota</taxon>
        <taxon>Betaproteobacteria</taxon>
        <taxon>Burkholderiales</taxon>
        <taxon>Oxalobacteraceae</taxon>
        <taxon>Telluria group</taxon>
        <taxon>Pseudoduganella</taxon>
    </lineage>
</organism>
<dbReference type="KEGG" id="masz:C9I28_17070"/>
<evidence type="ECO:0000313" key="2">
    <source>
        <dbReference type="Proteomes" id="UP000240505"/>
    </source>
</evidence>
<protein>
    <submittedName>
        <fullName evidence="1">Uncharacterized protein</fullName>
    </submittedName>
</protein>
<keyword evidence="2" id="KW-1185">Reference proteome</keyword>
<reference evidence="1 2" key="1">
    <citation type="submission" date="2018-03" db="EMBL/GenBank/DDBJ databases">
        <title>Massilia armeniaca sp. nov., isolated from desert soil.</title>
        <authorList>
            <person name="Huang H."/>
            <person name="Ren M."/>
        </authorList>
    </citation>
    <scope>NUCLEOTIDE SEQUENCE [LARGE SCALE GENOMIC DNA]</scope>
    <source>
        <strain evidence="1 2">ZMN-3</strain>
    </source>
</reference>
<evidence type="ECO:0000313" key="1">
    <source>
        <dbReference type="EMBL" id="AVR97161.1"/>
    </source>
</evidence>
<gene>
    <name evidence="1" type="ORF">C9I28_17070</name>
</gene>
<dbReference type="AlphaFoldDB" id="A0A2R4CBZ9"/>
<dbReference type="EMBL" id="CP028324">
    <property type="protein sequence ID" value="AVR97161.1"/>
    <property type="molecule type" value="Genomic_DNA"/>
</dbReference>
<dbReference type="Proteomes" id="UP000240505">
    <property type="component" value="Chromosome"/>
</dbReference>
<name>A0A2R4CBZ9_9BURK</name>
<proteinExistence type="predicted"/>
<sequence length="89" mass="10082">MLNDQEWEELVKTDIENEAELFGVFGKFASPEYASMGPMSQEMIRNAMLAACSDADIYSREITQRLSLPFSPITNPQLFFTTLRKAIAD</sequence>
<accession>A0A2R4CBZ9</accession>